<protein>
    <submittedName>
        <fullName evidence="1">Uncharacterized protein</fullName>
    </submittedName>
</protein>
<reference evidence="1 2" key="1">
    <citation type="submission" date="2023-08" db="EMBL/GenBank/DDBJ databases">
        <title>A Necator americanus chromosomal reference genome.</title>
        <authorList>
            <person name="Ilik V."/>
            <person name="Petrzelkova K.J."/>
            <person name="Pardy F."/>
            <person name="Fuh T."/>
            <person name="Niatou-Singa F.S."/>
            <person name="Gouil Q."/>
            <person name="Baker L."/>
            <person name="Ritchie M.E."/>
            <person name="Jex A.R."/>
            <person name="Gazzola D."/>
            <person name="Li H."/>
            <person name="Toshio Fujiwara R."/>
            <person name="Zhan B."/>
            <person name="Aroian R.V."/>
            <person name="Pafco B."/>
            <person name="Schwarz E.M."/>
        </authorList>
    </citation>
    <scope>NUCLEOTIDE SEQUENCE [LARGE SCALE GENOMIC DNA]</scope>
    <source>
        <strain evidence="1 2">Aroian</strain>
        <tissue evidence="1">Whole animal</tissue>
    </source>
</reference>
<dbReference type="Proteomes" id="UP001303046">
    <property type="component" value="Unassembled WGS sequence"/>
</dbReference>
<name>A0ABR1EG95_NECAM</name>
<organism evidence="1 2">
    <name type="scientific">Necator americanus</name>
    <name type="common">Human hookworm</name>
    <dbReference type="NCBI Taxonomy" id="51031"/>
    <lineage>
        <taxon>Eukaryota</taxon>
        <taxon>Metazoa</taxon>
        <taxon>Ecdysozoa</taxon>
        <taxon>Nematoda</taxon>
        <taxon>Chromadorea</taxon>
        <taxon>Rhabditida</taxon>
        <taxon>Rhabditina</taxon>
        <taxon>Rhabditomorpha</taxon>
        <taxon>Strongyloidea</taxon>
        <taxon>Ancylostomatidae</taxon>
        <taxon>Bunostominae</taxon>
        <taxon>Necator</taxon>
    </lineage>
</organism>
<sequence>MTEMEYATAKICVLVNTKMTKNFDSFEQPTTQTLRVRRCGSTPASTILVAYATTSSYKEEAVGTIDIDVEKFYREDHTFYKVKVDDFNAKIDSKRASERLQIVTHDLQ</sequence>
<proteinExistence type="predicted"/>
<dbReference type="EMBL" id="JAVFWL010000006">
    <property type="protein sequence ID" value="KAK6761699.1"/>
    <property type="molecule type" value="Genomic_DNA"/>
</dbReference>
<accession>A0ABR1EG95</accession>
<gene>
    <name evidence="1" type="primary">Necator_chrX.g22852</name>
    <name evidence="1" type="ORF">RB195_022689</name>
</gene>
<comment type="caution">
    <text evidence="1">The sequence shown here is derived from an EMBL/GenBank/DDBJ whole genome shotgun (WGS) entry which is preliminary data.</text>
</comment>
<evidence type="ECO:0000313" key="1">
    <source>
        <dbReference type="EMBL" id="KAK6761699.1"/>
    </source>
</evidence>
<keyword evidence="2" id="KW-1185">Reference proteome</keyword>
<evidence type="ECO:0000313" key="2">
    <source>
        <dbReference type="Proteomes" id="UP001303046"/>
    </source>
</evidence>